<dbReference type="RefSeq" id="WP_386759208.1">
    <property type="nucleotide sequence ID" value="NZ_JBHRXK010000004.1"/>
</dbReference>
<dbReference type="EMBL" id="JBHRXK010000004">
    <property type="protein sequence ID" value="MFC3551442.1"/>
    <property type="molecule type" value="Genomic_DNA"/>
</dbReference>
<proteinExistence type="predicted"/>
<evidence type="ECO:0000313" key="1">
    <source>
        <dbReference type="EMBL" id="MFC3551442.1"/>
    </source>
</evidence>
<protein>
    <submittedName>
        <fullName evidence="1">Uncharacterized protein</fullName>
    </submittedName>
</protein>
<keyword evidence="2" id="KW-1185">Reference proteome</keyword>
<evidence type="ECO:0000313" key="2">
    <source>
        <dbReference type="Proteomes" id="UP001595740"/>
    </source>
</evidence>
<dbReference type="Proteomes" id="UP001595740">
    <property type="component" value="Unassembled WGS sequence"/>
</dbReference>
<reference evidence="2" key="1">
    <citation type="journal article" date="2019" name="Int. J. Syst. Evol. Microbiol.">
        <title>The Global Catalogue of Microorganisms (GCM) 10K type strain sequencing project: providing services to taxonomists for standard genome sequencing and annotation.</title>
        <authorList>
            <consortium name="The Broad Institute Genomics Platform"/>
            <consortium name="The Broad Institute Genome Sequencing Center for Infectious Disease"/>
            <person name="Wu L."/>
            <person name="Ma J."/>
        </authorList>
    </citation>
    <scope>NUCLEOTIDE SEQUENCE [LARGE SCALE GENOMIC DNA]</scope>
    <source>
        <strain evidence="2">KCTC 42875</strain>
    </source>
</reference>
<gene>
    <name evidence="1" type="ORF">ACFOLC_10520</name>
</gene>
<sequence length="188" mass="19601">MAVTEGALLATVAMTARPRLARSAVAVLAIAMLPSQLWMGQLARHTQQIADQTALGVAVGVLATTQPLGETLPEEVTAALPSLRARQAAMYAWPQTRLLGRVPGRDEGTVIAARNWQVQPVENRLDGPGAHVTFAADTPAQRLVIVDAGGRAIGLAVPDRGTAPHGWSGWVRGDIAAAGLRVIAIASD</sequence>
<name>A0ABV7RRU9_9GAMM</name>
<comment type="caution">
    <text evidence="1">The sequence shown here is derived from an EMBL/GenBank/DDBJ whole genome shotgun (WGS) entry which is preliminary data.</text>
</comment>
<organism evidence="1 2">
    <name type="scientific">Lysobacter cavernae</name>
    <dbReference type="NCBI Taxonomy" id="1685901"/>
    <lineage>
        <taxon>Bacteria</taxon>
        <taxon>Pseudomonadati</taxon>
        <taxon>Pseudomonadota</taxon>
        <taxon>Gammaproteobacteria</taxon>
        <taxon>Lysobacterales</taxon>
        <taxon>Lysobacteraceae</taxon>
        <taxon>Lysobacter</taxon>
    </lineage>
</organism>
<accession>A0ABV7RRU9</accession>